<feature type="transmembrane region" description="Helical" evidence="1">
    <location>
        <begin position="20"/>
        <end position="38"/>
    </location>
</feature>
<proteinExistence type="predicted"/>
<organism evidence="2 3">
    <name type="scientific">Phyllostomus discolor</name>
    <name type="common">pale spear-nosed bat</name>
    <dbReference type="NCBI Taxonomy" id="89673"/>
    <lineage>
        <taxon>Eukaryota</taxon>
        <taxon>Metazoa</taxon>
        <taxon>Chordata</taxon>
        <taxon>Craniata</taxon>
        <taxon>Vertebrata</taxon>
        <taxon>Euteleostomi</taxon>
        <taxon>Mammalia</taxon>
        <taxon>Eutheria</taxon>
        <taxon>Laurasiatheria</taxon>
        <taxon>Chiroptera</taxon>
        <taxon>Yangochiroptera</taxon>
        <taxon>Phyllostomidae</taxon>
        <taxon>Phyllostominae</taxon>
        <taxon>Phyllostomus</taxon>
    </lineage>
</organism>
<reference evidence="2 3" key="1">
    <citation type="journal article" date="2020" name="Nature">
        <title>Six reference-quality genomes reveal evolution of bat adaptations.</title>
        <authorList>
            <person name="Jebb D."/>
            <person name="Huang Z."/>
            <person name="Pippel M."/>
            <person name="Hughes G.M."/>
            <person name="Lavrichenko K."/>
            <person name="Devanna P."/>
            <person name="Winkler S."/>
            <person name="Jermiin L.S."/>
            <person name="Skirmuntt E.C."/>
            <person name="Katzourakis A."/>
            <person name="Burkitt-Gray L."/>
            <person name="Ray D.A."/>
            <person name="Sullivan K.A.M."/>
            <person name="Roscito J.G."/>
            <person name="Kirilenko B.M."/>
            <person name="Davalos L.M."/>
            <person name="Corthals A.P."/>
            <person name="Power M.L."/>
            <person name="Jones G."/>
            <person name="Ransome R.D."/>
            <person name="Dechmann D.K.N."/>
            <person name="Locatelli A.G."/>
            <person name="Puechmaille S.J."/>
            <person name="Fedrigo O."/>
            <person name="Jarvis E.D."/>
            <person name="Hiller M."/>
            <person name="Vernes S.C."/>
            <person name="Myers E.W."/>
            <person name="Teeling E.C."/>
        </authorList>
    </citation>
    <scope>NUCLEOTIDE SEQUENCE [LARGE SCALE GENOMIC DNA]</scope>
    <source>
        <strain evidence="2">Bat1K_MPI-CBG_1</strain>
    </source>
</reference>
<dbReference type="EMBL" id="JABVXQ010000002">
    <property type="protein sequence ID" value="KAF6125277.1"/>
    <property type="molecule type" value="Genomic_DNA"/>
</dbReference>
<accession>A0A834B2K1</accession>
<gene>
    <name evidence="2" type="ORF">HJG60_009796</name>
</gene>
<keyword evidence="1" id="KW-0812">Transmembrane</keyword>
<keyword evidence="1" id="KW-1133">Transmembrane helix</keyword>
<evidence type="ECO:0000256" key="1">
    <source>
        <dbReference type="SAM" id="Phobius"/>
    </source>
</evidence>
<evidence type="ECO:0000313" key="2">
    <source>
        <dbReference type="EMBL" id="KAF6125277.1"/>
    </source>
</evidence>
<evidence type="ECO:0000313" key="3">
    <source>
        <dbReference type="Proteomes" id="UP000664940"/>
    </source>
</evidence>
<protein>
    <submittedName>
        <fullName evidence="2">Uncharacterized protein</fullName>
    </submittedName>
</protein>
<feature type="transmembrane region" description="Helical" evidence="1">
    <location>
        <begin position="106"/>
        <end position="133"/>
    </location>
</feature>
<dbReference type="Proteomes" id="UP000664940">
    <property type="component" value="Unassembled WGS sequence"/>
</dbReference>
<comment type="caution">
    <text evidence="2">The sequence shown here is derived from an EMBL/GenBank/DDBJ whole genome shotgun (WGS) entry which is preliminary data.</text>
</comment>
<sequence length="134" mass="16008">MYTIMSAANSDSFASSFPFWMPFISFFLFFFFWSCAVARSSHTMLNKSGKSRHTCLVPDLSGKSFSFCPLNMMLVLGLLYMAFIMLRYTPSTPTFLSTFYYKWVLYLFKCFFHILWYDHVIFVFPFVYVMYYVY</sequence>
<keyword evidence="1" id="KW-0472">Membrane</keyword>
<name>A0A834B2K1_9CHIR</name>
<feature type="transmembrane region" description="Helical" evidence="1">
    <location>
        <begin position="67"/>
        <end position="86"/>
    </location>
</feature>
<dbReference type="AlphaFoldDB" id="A0A834B2K1"/>